<dbReference type="InterPro" id="IPR042184">
    <property type="entry name" value="YqeY/Aim41_N"/>
</dbReference>
<dbReference type="Pfam" id="PF09424">
    <property type="entry name" value="YqeY"/>
    <property type="match status" value="1"/>
</dbReference>
<gene>
    <name evidence="1" type="ORF">PITCH_A1530040</name>
</gene>
<dbReference type="PANTHER" id="PTHR28055">
    <property type="entry name" value="ALTERED INHERITANCE OF MITOCHONDRIA PROTEIN 41, MITOCHONDRIAL"/>
    <property type="match status" value="1"/>
</dbReference>
<dbReference type="InterPro" id="IPR019004">
    <property type="entry name" value="YqeY/Aim41"/>
</dbReference>
<proteinExistence type="predicted"/>
<dbReference type="SUPFAM" id="SSF89095">
    <property type="entry name" value="GatB/YqeY motif"/>
    <property type="match status" value="1"/>
</dbReference>
<reference evidence="1" key="1">
    <citation type="submission" date="2018-01" db="EMBL/GenBank/DDBJ databases">
        <authorList>
            <person name="Regsiter A."/>
            <person name="William W."/>
        </authorList>
    </citation>
    <scope>NUCLEOTIDE SEQUENCE</scope>
    <source>
        <strain evidence="1">TRIP AH-1</strain>
    </source>
</reference>
<sequence>MSLLQKITDDLKSAMKERDGIRVSCLRMIKTSLKNLQVEKCRELQEEEIIAAISSAVRKAQEAIVEFRKGGREDLALKEEQEIKIYQGYLPQQLSSEEIEKILREVISDLSAKTSRDIGKVMKAAMTRMAGQAQGKEVNEIARKLLV</sequence>
<dbReference type="Gene3D" id="1.10.10.410">
    <property type="match status" value="1"/>
</dbReference>
<dbReference type="EMBL" id="OJIN01000061">
    <property type="protein sequence ID" value="SPD72810.1"/>
    <property type="molecule type" value="Genomic_DNA"/>
</dbReference>
<organism evidence="1">
    <name type="scientific">uncultured Desulfobacterium sp</name>
    <dbReference type="NCBI Taxonomy" id="201089"/>
    <lineage>
        <taxon>Bacteria</taxon>
        <taxon>Pseudomonadati</taxon>
        <taxon>Thermodesulfobacteriota</taxon>
        <taxon>Desulfobacteria</taxon>
        <taxon>Desulfobacterales</taxon>
        <taxon>Desulfobacteriaceae</taxon>
        <taxon>Desulfobacterium</taxon>
        <taxon>environmental samples</taxon>
    </lineage>
</organism>
<dbReference type="InterPro" id="IPR003789">
    <property type="entry name" value="Asn/Gln_tRNA_amidoTrase-B-like"/>
</dbReference>
<dbReference type="Gene3D" id="1.10.1510.10">
    <property type="entry name" value="Uncharacterised protein YqeY/AIM41 PF09424, N-terminal domain"/>
    <property type="match status" value="1"/>
</dbReference>
<dbReference type="PANTHER" id="PTHR28055:SF1">
    <property type="entry name" value="ALTERED INHERITANCE OF MITOCHONDRIA PROTEIN 41, MITOCHONDRIAL"/>
    <property type="match status" value="1"/>
</dbReference>
<protein>
    <submittedName>
        <fullName evidence="1">YqeY-like protein</fullName>
    </submittedName>
</protein>
<evidence type="ECO:0000313" key="1">
    <source>
        <dbReference type="EMBL" id="SPD72810.1"/>
    </source>
</evidence>
<dbReference type="AlphaFoldDB" id="A0A445MTL3"/>
<dbReference type="GO" id="GO:0016884">
    <property type="term" value="F:carbon-nitrogen ligase activity, with glutamine as amido-N-donor"/>
    <property type="evidence" value="ECO:0007669"/>
    <property type="project" value="InterPro"/>
</dbReference>
<dbReference type="InterPro" id="IPR023168">
    <property type="entry name" value="GatB_Yqey_C_2"/>
</dbReference>
<accession>A0A445MTL3</accession>
<name>A0A445MTL3_9BACT</name>